<dbReference type="Proteomes" id="UP000053989">
    <property type="component" value="Unassembled WGS sequence"/>
</dbReference>
<reference evidence="1 2" key="1">
    <citation type="submission" date="2014-04" db="EMBL/GenBank/DDBJ databases">
        <authorList>
            <consortium name="DOE Joint Genome Institute"/>
            <person name="Kuo A."/>
            <person name="Kohler A."/>
            <person name="Nagy L.G."/>
            <person name="Floudas D."/>
            <person name="Copeland A."/>
            <person name="Barry K.W."/>
            <person name="Cichocki N."/>
            <person name="Veneault-Fourrey C."/>
            <person name="LaButti K."/>
            <person name="Lindquist E.A."/>
            <person name="Lipzen A."/>
            <person name="Lundell T."/>
            <person name="Morin E."/>
            <person name="Murat C."/>
            <person name="Sun H."/>
            <person name="Tunlid A."/>
            <person name="Henrissat B."/>
            <person name="Grigoriev I.V."/>
            <person name="Hibbett D.S."/>
            <person name="Martin F."/>
            <person name="Nordberg H.P."/>
            <person name="Cantor M.N."/>
            <person name="Hua S.X."/>
        </authorList>
    </citation>
    <scope>NUCLEOTIDE SEQUENCE [LARGE SCALE GENOMIC DNA]</scope>
    <source>
        <strain evidence="1 2">Foug A</strain>
    </source>
</reference>
<name>A0A0C3D3S3_9AGAM</name>
<reference evidence="2" key="2">
    <citation type="submission" date="2015-01" db="EMBL/GenBank/DDBJ databases">
        <title>Evolutionary Origins and Diversification of the Mycorrhizal Mutualists.</title>
        <authorList>
            <consortium name="DOE Joint Genome Institute"/>
            <consortium name="Mycorrhizal Genomics Consortium"/>
            <person name="Kohler A."/>
            <person name="Kuo A."/>
            <person name="Nagy L.G."/>
            <person name="Floudas D."/>
            <person name="Copeland A."/>
            <person name="Barry K.W."/>
            <person name="Cichocki N."/>
            <person name="Veneault-Fourrey C."/>
            <person name="LaButti K."/>
            <person name="Lindquist E.A."/>
            <person name="Lipzen A."/>
            <person name="Lundell T."/>
            <person name="Morin E."/>
            <person name="Murat C."/>
            <person name="Riley R."/>
            <person name="Ohm R."/>
            <person name="Sun H."/>
            <person name="Tunlid A."/>
            <person name="Henrissat B."/>
            <person name="Grigoriev I.V."/>
            <person name="Hibbett D.S."/>
            <person name="Martin F."/>
        </authorList>
    </citation>
    <scope>NUCLEOTIDE SEQUENCE [LARGE SCALE GENOMIC DNA]</scope>
    <source>
        <strain evidence="2">Foug A</strain>
    </source>
</reference>
<dbReference type="InParanoid" id="A0A0C3D3S3"/>
<organism evidence="1 2">
    <name type="scientific">Scleroderma citrinum Foug A</name>
    <dbReference type="NCBI Taxonomy" id="1036808"/>
    <lineage>
        <taxon>Eukaryota</taxon>
        <taxon>Fungi</taxon>
        <taxon>Dikarya</taxon>
        <taxon>Basidiomycota</taxon>
        <taxon>Agaricomycotina</taxon>
        <taxon>Agaricomycetes</taxon>
        <taxon>Agaricomycetidae</taxon>
        <taxon>Boletales</taxon>
        <taxon>Sclerodermatineae</taxon>
        <taxon>Sclerodermataceae</taxon>
        <taxon>Scleroderma</taxon>
    </lineage>
</organism>
<sequence length="53" mass="6119">MDTLIKVFFSSCVHCLHGERCCTKDRLLASPSYNSLFARLPTHMPINQRFFEG</sequence>
<dbReference type="HOGENOM" id="CLU_3070039_0_0_1"/>
<dbReference type="EMBL" id="KN822291">
    <property type="protein sequence ID" value="KIM51054.1"/>
    <property type="molecule type" value="Genomic_DNA"/>
</dbReference>
<proteinExistence type="predicted"/>
<accession>A0A0C3D3S3</accession>
<keyword evidence="2" id="KW-1185">Reference proteome</keyword>
<evidence type="ECO:0000313" key="1">
    <source>
        <dbReference type="EMBL" id="KIM51054.1"/>
    </source>
</evidence>
<protein>
    <submittedName>
        <fullName evidence="1">Uncharacterized protein</fullName>
    </submittedName>
</protein>
<dbReference type="AlphaFoldDB" id="A0A0C3D3S3"/>
<gene>
    <name evidence="1" type="ORF">SCLCIDRAFT_686524</name>
</gene>
<evidence type="ECO:0000313" key="2">
    <source>
        <dbReference type="Proteomes" id="UP000053989"/>
    </source>
</evidence>